<keyword evidence="5" id="KW-1185">Reference proteome</keyword>
<dbReference type="EMBL" id="WMII01000006">
    <property type="protein sequence ID" value="MTH64224.1"/>
    <property type="molecule type" value="Genomic_DNA"/>
</dbReference>
<keyword evidence="1" id="KW-0805">Transcription regulation</keyword>
<dbReference type="GO" id="GO:0003700">
    <property type="term" value="F:DNA-binding transcription factor activity"/>
    <property type="evidence" value="ECO:0007669"/>
    <property type="project" value="InterPro"/>
</dbReference>
<evidence type="ECO:0000313" key="4">
    <source>
        <dbReference type="EMBL" id="MTH64224.1"/>
    </source>
</evidence>
<dbReference type="InterPro" id="IPR018060">
    <property type="entry name" value="HTH_AraC"/>
</dbReference>
<reference evidence="4 5" key="1">
    <citation type="submission" date="2019-11" db="EMBL/GenBank/DDBJ databases">
        <authorList>
            <person name="Dong K."/>
        </authorList>
    </citation>
    <scope>NUCLEOTIDE SEQUENCE [LARGE SCALE GENOMIC DNA]</scope>
    <source>
        <strain evidence="4 5">DK608</strain>
    </source>
</reference>
<dbReference type="Gene3D" id="1.10.10.60">
    <property type="entry name" value="Homeodomain-like"/>
    <property type="match status" value="2"/>
</dbReference>
<dbReference type="SUPFAM" id="SSF46689">
    <property type="entry name" value="Homeodomain-like"/>
    <property type="match status" value="2"/>
</dbReference>
<dbReference type="Proteomes" id="UP000478740">
    <property type="component" value="Unassembled WGS sequence"/>
</dbReference>
<dbReference type="AlphaFoldDB" id="A0A6L6J061"/>
<dbReference type="RefSeq" id="WP_155044091.1">
    <property type="nucleotide sequence ID" value="NZ_WMIH01000006.1"/>
</dbReference>
<dbReference type="Pfam" id="PF06719">
    <property type="entry name" value="AraC_N"/>
    <property type="match status" value="1"/>
</dbReference>
<evidence type="ECO:0000313" key="5">
    <source>
        <dbReference type="Proteomes" id="UP000478740"/>
    </source>
</evidence>
<protein>
    <submittedName>
        <fullName evidence="4">Helix-turn-helix domain-containing protein</fullName>
    </submittedName>
</protein>
<dbReference type="InterPro" id="IPR009057">
    <property type="entry name" value="Homeodomain-like_sf"/>
</dbReference>
<evidence type="ECO:0000259" key="3">
    <source>
        <dbReference type="PROSITE" id="PS01124"/>
    </source>
</evidence>
<dbReference type="GO" id="GO:0043565">
    <property type="term" value="F:sequence-specific DNA binding"/>
    <property type="evidence" value="ECO:0007669"/>
    <property type="project" value="InterPro"/>
</dbReference>
<organism evidence="4 5">
    <name type="scientific">Paracoccus shanxieyensis</name>
    <dbReference type="NCBI Taxonomy" id="2675752"/>
    <lineage>
        <taxon>Bacteria</taxon>
        <taxon>Pseudomonadati</taxon>
        <taxon>Pseudomonadota</taxon>
        <taxon>Alphaproteobacteria</taxon>
        <taxon>Rhodobacterales</taxon>
        <taxon>Paracoccaceae</taxon>
        <taxon>Paracoccus</taxon>
    </lineage>
</organism>
<sequence>MDHIAPDLIARCAALALQNGPDSRPGPTGVEGLSVVRAQSPQAMLPTIYQPMICLVLQGAKEIRHRSSAVGFAAGETAIVSHELVTSARITTASGALPYVALAATIDPEILRSIQAELPPEALQAARSEAVASGAAGRGVVDVMTRLLDLAGRPHEARILLPLIRRELHLRALMSPHGGMLRELSVPGSPASRIARAVAHIRANWNTPLRTQDLAELAGMSPSSFHEHFRAVTATSPIQYQKALRLHAAYQQLPGDHSVSAVAFAVGYESPTQFARDYRRAYGATPRDRMAAKISG</sequence>
<dbReference type="InterPro" id="IPR009594">
    <property type="entry name" value="Tscrpt_reg_HTH_AraC_N"/>
</dbReference>
<dbReference type="PANTHER" id="PTHR43436">
    <property type="entry name" value="ARAC-FAMILY TRANSCRIPTIONAL REGULATOR"/>
    <property type="match status" value="1"/>
</dbReference>
<accession>A0A6L6J061</accession>
<proteinExistence type="predicted"/>
<dbReference type="SMART" id="SM00342">
    <property type="entry name" value="HTH_ARAC"/>
    <property type="match status" value="1"/>
</dbReference>
<comment type="caution">
    <text evidence="4">The sequence shown here is derived from an EMBL/GenBank/DDBJ whole genome shotgun (WGS) entry which is preliminary data.</text>
</comment>
<dbReference type="PROSITE" id="PS01124">
    <property type="entry name" value="HTH_ARAC_FAMILY_2"/>
    <property type="match status" value="1"/>
</dbReference>
<keyword evidence="2" id="KW-0804">Transcription</keyword>
<name>A0A6L6J061_9RHOB</name>
<gene>
    <name evidence="4" type="ORF">GL284_08070</name>
</gene>
<dbReference type="Pfam" id="PF12833">
    <property type="entry name" value="HTH_18"/>
    <property type="match status" value="1"/>
</dbReference>
<evidence type="ECO:0000256" key="1">
    <source>
        <dbReference type="ARBA" id="ARBA00023015"/>
    </source>
</evidence>
<evidence type="ECO:0000256" key="2">
    <source>
        <dbReference type="ARBA" id="ARBA00023163"/>
    </source>
</evidence>
<dbReference type="PANTHER" id="PTHR43436:SF1">
    <property type="entry name" value="TRANSCRIPTIONAL REGULATORY PROTEIN"/>
    <property type="match status" value="1"/>
</dbReference>
<feature type="domain" description="HTH araC/xylS-type" evidence="3">
    <location>
        <begin position="195"/>
        <end position="292"/>
    </location>
</feature>